<accession>A0A521E5B1</accession>
<dbReference type="EMBL" id="FXSZ01000011">
    <property type="protein sequence ID" value="SMO79097.1"/>
    <property type="molecule type" value="Genomic_DNA"/>
</dbReference>
<evidence type="ECO:0000313" key="1">
    <source>
        <dbReference type="EMBL" id="SMO79097.1"/>
    </source>
</evidence>
<organism evidence="1 2">
    <name type="scientific">Solitalea koreensis</name>
    <dbReference type="NCBI Taxonomy" id="543615"/>
    <lineage>
        <taxon>Bacteria</taxon>
        <taxon>Pseudomonadati</taxon>
        <taxon>Bacteroidota</taxon>
        <taxon>Sphingobacteriia</taxon>
        <taxon>Sphingobacteriales</taxon>
        <taxon>Sphingobacteriaceae</taxon>
        <taxon>Solitalea</taxon>
    </lineage>
</organism>
<dbReference type="AlphaFoldDB" id="A0A521E5B1"/>
<sequence>MKLNLLKNLNQKPLNAILVLETRCNLQIQHNYYIFTSADEDCSFHGDLEKQSLLKVFKMIPFLNKKQI</sequence>
<dbReference type="Proteomes" id="UP000315971">
    <property type="component" value="Unassembled WGS sequence"/>
</dbReference>
<keyword evidence="2" id="KW-1185">Reference proteome</keyword>
<name>A0A521E5B1_9SPHI</name>
<reference evidence="1 2" key="1">
    <citation type="submission" date="2017-05" db="EMBL/GenBank/DDBJ databases">
        <authorList>
            <person name="Varghese N."/>
            <person name="Submissions S."/>
        </authorList>
    </citation>
    <scope>NUCLEOTIDE SEQUENCE [LARGE SCALE GENOMIC DNA]</scope>
    <source>
        <strain evidence="1 2">DSM 21342</strain>
    </source>
</reference>
<evidence type="ECO:0000313" key="2">
    <source>
        <dbReference type="Proteomes" id="UP000315971"/>
    </source>
</evidence>
<proteinExistence type="predicted"/>
<gene>
    <name evidence="1" type="ORF">SAMN06265350_11147</name>
</gene>
<protein>
    <submittedName>
        <fullName evidence="1">Uncharacterized protein</fullName>
    </submittedName>
</protein>